<evidence type="ECO:0000256" key="6">
    <source>
        <dbReference type="SAM" id="MobiDB-lite"/>
    </source>
</evidence>
<evidence type="ECO:0000313" key="9">
    <source>
        <dbReference type="EMBL" id="KAI5074470.1"/>
    </source>
</evidence>
<evidence type="ECO:0000256" key="3">
    <source>
        <dbReference type="ARBA" id="ARBA00023127"/>
    </source>
</evidence>
<dbReference type="EMBL" id="JABFUD020000010">
    <property type="protein sequence ID" value="KAI5074470.1"/>
    <property type="molecule type" value="Genomic_DNA"/>
</dbReference>
<feature type="compositionally biased region" description="Basic and acidic residues" evidence="6">
    <location>
        <begin position="97"/>
        <end position="112"/>
    </location>
</feature>
<dbReference type="PIRSF" id="PIRSF001771">
    <property type="entry name" value="Cyclin_A_B_D_E"/>
    <property type="match status" value="1"/>
</dbReference>
<keyword evidence="10" id="KW-1185">Reference proteome</keyword>
<protein>
    <recommendedName>
        <fullName evidence="11">Cyclin N-terminal domain-containing protein</fullName>
    </recommendedName>
</protein>
<dbReference type="SMART" id="SM01332">
    <property type="entry name" value="Cyclin_C"/>
    <property type="match status" value="1"/>
</dbReference>
<proteinExistence type="inferred from homology"/>
<comment type="caution">
    <text evidence="9">The sequence shown here is derived from an EMBL/GenBank/DDBJ whole genome shotgun (WGS) entry which is preliminary data.</text>
</comment>
<dbReference type="InterPro" id="IPR036915">
    <property type="entry name" value="Cyclin-like_sf"/>
</dbReference>
<dbReference type="Pfam" id="PF02984">
    <property type="entry name" value="Cyclin_C"/>
    <property type="match status" value="1"/>
</dbReference>
<dbReference type="GO" id="GO:0044772">
    <property type="term" value="P:mitotic cell cycle phase transition"/>
    <property type="evidence" value="ECO:0007669"/>
    <property type="project" value="InterPro"/>
</dbReference>
<dbReference type="OrthoDB" id="5590282at2759"/>
<comment type="similarity">
    <text evidence="1">Belongs to the cyclin family. Cyclin AB subfamily.</text>
</comment>
<evidence type="ECO:0000256" key="5">
    <source>
        <dbReference type="RuleBase" id="RU000383"/>
    </source>
</evidence>
<dbReference type="SUPFAM" id="SSF47954">
    <property type="entry name" value="Cyclin-like"/>
    <property type="match status" value="2"/>
</dbReference>
<evidence type="ECO:0000313" key="10">
    <source>
        <dbReference type="Proteomes" id="UP000886520"/>
    </source>
</evidence>
<organism evidence="9 10">
    <name type="scientific">Adiantum capillus-veneris</name>
    <name type="common">Maidenhair fern</name>
    <dbReference type="NCBI Taxonomy" id="13818"/>
    <lineage>
        <taxon>Eukaryota</taxon>
        <taxon>Viridiplantae</taxon>
        <taxon>Streptophyta</taxon>
        <taxon>Embryophyta</taxon>
        <taxon>Tracheophyta</taxon>
        <taxon>Polypodiopsida</taxon>
        <taxon>Polypodiidae</taxon>
        <taxon>Polypodiales</taxon>
        <taxon>Pteridineae</taxon>
        <taxon>Pteridaceae</taxon>
        <taxon>Vittarioideae</taxon>
        <taxon>Adiantum</taxon>
    </lineage>
</organism>
<feature type="region of interest" description="Disordered" evidence="6">
    <location>
        <begin position="1"/>
        <end position="26"/>
    </location>
</feature>
<dbReference type="InterPro" id="IPR004367">
    <property type="entry name" value="Cyclin_C-dom"/>
</dbReference>
<evidence type="ECO:0000259" key="8">
    <source>
        <dbReference type="SMART" id="SM01332"/>
    </source>
</evidence>
<evidence type="ECO:0008006" key="11">
    <source>
        <dbReference type="Google" id="ProtNLM"/>
    </source>
</evidence>
<dbReference type="CDD" id="cd20567">
    <property type="entry name" value="CYCLIN_AtCycB-like_rpt1"/>
    <property type="match status" value="1"/>
</dbReference>
<feature type="compositionally biased region" description="Basic and acidic residues" evidence="6">
    <location>
        <begin position="1"/>
        <end position="23"/>
    </location>
</feature>
<dbReference type="PANTHER" id="PTHR10177">
    <property type="entry name" value="CYCLINS"/>
    <property type="match status" value="1"/>
</dbReference>
<name>A0A9D4ZIS2_ADICA</name>
<dbReference type="InterPro" id="IPR039361">
    <property type="entry name" value="Cyclin"/>
</dbReference>
<evidence type="ECO:0000256" key="2">
    <source>
        <dbReference type="ARBA" id="ARBA00022618"/>
    </source>
</evidence>
<dbReference type="AlphaFoldDB" id="A0A9D4ZIS2"/>
<feature type="domain" description="Cyclin-like" evidence="7">
    <location>
        <begin position="217"/>
        <end position="301"/>
    </location>
</feature>
<dbReference type="GO" id="GO:0051301">
    <property type="term" value="P:cell division"/>
    <property type="evidence" value="ECO:0007669"/>
    <property type="project" value="UniProtKB-KW"/>
</dbReference>
<feature type="domain" description="Cyclin C-terminal" evidence="8">
    <location>
        <begin position="310"/>
        <end position="428"/>
    </location>
</feature>
<evidence type="ECO:0000256" key="4">
    <source>
        <dbReference type="ARBA" id="ARBA00023306"/>
    </source>
</evidence>
<dbReference type="FunFam" id="1.10.472.10:FF:000001">
    <property type="entry name" value="G2/mitotic-specific cyclin"/>
    <property type="match status" value="1"/>
</dbReference>
<accession>A0A9D4ZIS2</accession>
<dbReference type="Pfam" id="PF00134">
    <property type="entry name" value="Cyclin_N"/>
    <property type="match status" value="1"/>
</dbReference>
<dbReference type="SMART" id="SM00385">
    <property type="entry name" value="CYCLIN"/>
    <property type="match status" value="2"/>
</dbReference>
<keyword evidence="4" id="KW-0131">Cell cycle</keyword>
<dbReference type="GO" id="GO:0016538">
    <property type="term" value="F:cyclin-dependent protein serine/threonine kinase regulator activity"/>
    <property type="evidence" value="ECO:0007669"/>
    <property type="project" value="InterPro"/>
</dbReference>
<dbReference type="Gene3D" id="1.10.472.10">
    <property type="entry name" value="Cyclin-like"/>
    <property type="match status" value="2"/>
</dbReference>
<keyword evidence="2" id="KW-0132">Cell division</keyword>
<evidence type="ECO:0000256" key="1">
    <source>
        <dbReference type="ARBA" id="ARBA00006955"/>
    </source>
</evidence>
<sequence>MYETRHQVAMQHDENLQRKDDTKGTAAVVNAKAPANIRRALGDIGNVVGGRQSNNPDGQQAAKKALPQVDRPITRSFGAQLASKKVAQEPSNQPAKQETKGTKGNELPDGHPARMKALLNNQNSKAAAMLKERRGRTLTATLTARSEAACGGLPTQVKEEVLPSIDANDVNDQLAVVDYVEDIYSFYRRTEAQSCVPPDYMSRQTKINHNMRAILVDWLIEVHLKFKLMPETLFLVTNVMDRYLSIQHVERQNLQLVGMTALLIASKYEEIWAPEVQDIIYISDKQYTREQILNMEKTMLNTLGFNLCVPTPYMFIVRFLKAASSDFKMDMLAFYFVELCLVDYSMVKFSPSMLAAAAVYMAQCSMKEKETSWTKLLKHHSGYAETDLMECARKMVLLHEKSREGDLTVVSRKYTLEKFGAVAQIQAPSLPILQ</sequence>
<dbReference type="InterPro" id="IPR046965">
    <property type="entry name" value="Cyclin_A/B-like"/>
</dbReference>
<gene>
    <name evidence="9" type="ORF">GOP47_0010431</name>
</gene>
<dbReference type="InterPro" id="IPR006671">
    <property type="entry name" value="Cyclin_N"/>
</dbReference>
<dbReference type="InterPro" id="IPR013763">
    <property type="entry name" value="Cyclin-like_dom"/>
</dbReference>
<reference evidence="9" key="1">
    <citation type="submission" date="2021-01" db="EMBL/GenBank/DDBJ databases">
        <title>Adiantum capillus-veneris genome.</title>
        <authorList>
            <person name="Fang Y."/>
            <person name="Liao Q."/>
        </authorList>
    </citation>
    <scope>NUCLEOTIDE SEQUENCE</scope>
    <source>
        <strain evidence="9">H3</strain>
        <tissue evidence="9">Leaf</tissue>
    </source>
</reference>
<feature type="region of interest" description="Disordered" evidence="6">
    <location>
        <begin position="44"/>
        <end position="113"/>
    </location>
</feature>
<feature type="domain" description="Cyclin-like" evidence="7">
    <location>
        <begin position="314"/>
        <end position="397"/>
    </location>
</feature>
<dbReference type="Proteomes" id="UP000886520">
    <property type="component" value="Chromosome 10"/>
</dbReference>
<evidence type="ECO:0000259" key="7">
    <source>
        <dbReference type="SMART" id="SM00385"/>
    </source>
</evidence>
<keyword evidence="3 5" id="KW-0195">Cyclin</keyword>